<dbReference type="InterPro" id="IPR037278">
    <property type="entry name" value="ARFGAP/RecO"/>
</dbReference>
<dbReference type="InterPro" id="IPR042242">
    <property type="entry name" value="RecO_C"/>
</dbReference>
<dbReference type="PANTHER" id="PTHR33991:SF1">
    <property type="entry name" value="DNA REPAIR PROTEIN RECO"/>
    <property type="match status" value="1"/>
</dbReference>
<feature type="domain" description="DNA replication/recombination mediator RecO N-terminal" evidence="9">
    <location>
        <begin position="1"/>
        <end position="74"/>
    </location>
</feature>
<protein>
    <recommendedName>
        <fullName evidence="3 8">DNA repair protein RecO</fullName>
    </recommendedName>
    <alternativeName>
        <fullName evidence="7 8">Recombination protein O</fullName>
    </alternativeName>
</protein>
<evidence type="ECO:0000256" key="7">
    <source>
        <dbReference type="ARBA" id="ARBA00033409"/>
    </source>
</evidence>
<dbReference type="KEGG" id="sva:SVA_1671"/>
<dbReference type="Proteomes" id="UP000218899">
    <property type="component" value="Chromosome"/>
</dbReference>
<evidence type="ECO:0000256" key="5">
    <source>
        <dbReference type="ARBA" id="ARBA00023172"/>
    </source>
</evidence>
<dbReference type="PANTHER" id="PTHR33991">
    <property type="entry name" value="DNA REPAIR PROTEIN RECO"/>
    <property type="match status" value="1"/>
</dbReference>
<dbReference type="RefSeq" id="WP_096460769.1">
    <property type="nucleotide sequence ID" value="NZ_AP014936.1"/>
</dbReference>
<accession>A0A1B4VBQ6</accession>
<gene>
    <name evidence="8" type="primary">recO</name>
    <name evidence="10" type="ORF">SVA_1671</name>
</gene>
<evidence type="ECO:0000256" key="4">
    <source>
        <dbReference type="ARBA" id="ARBA00022763"/>
    </source>
</evidence>
<comment type="similarity">
    <text evidence="2 8">Belongs to the RecO family.</text>
</comment>
<evidence type="ECO:0000256" key="1">
    <source>
        <dbReference type="ARBA" id="ARBA00003065"/>
    </source>
</evidence>
<dbReference type="SUPFAM" id="SSF57863">
    <property type="entry name" value="ArfGap/RecO-like zinc finger"/>
    <property type="match status" value="1"/>
</dbReference>
<dbReference type="SUPFAM" id="SSF50249">
    <property type="entry name" value="Nucleic acid-binding proteins"/>
    <property type="match status" value="1"/>
</dbReference>
<comment type="function">
    <text evidence="1 8">Involved in DNA repair and RecF pathway recombination.</text>
</comment>
<dbReference type="InterPro" id="IPR022572">
    <property type="entry name" value="DNA_rep/recomb_RecO_N"/>
</dbReference>
<evidence type="ECO:0000313" key="10">
    <source>
        <dbReference type="EMBL" id="BAU48231.1"/>
    </source>
</evidence>
<dbReference type="Pfam" id="PF11967">
    <property type="entry name" value="RecO_N"/>
    <property type="match status" value="1"/>
</dbReference>
<evidence type="ECO:0000259" key="9">
    <source>
        <dbReference type="Pfam" id="PF11967"/>
    </source>
</evidence>
<keyword evidence="6 8" id="KW-0234">DNA repair</keyword>
<dbReference type="HAMAP" id="MF_00201">
    <property type="entry name" value="RecO"/>
    <property type="match status" value="1"/>
</dbReference>
<evidence type="ECO:0000313" key="11">
    <source>
        <dbReference type="Proteomes" id="UP000218899"/>
    </source>
</evidence>
<dbReference type="InterPro" id="IPR003717">
    <property type="entry name" value="RecO"/>
</dbReference>
<dbReference type="OrthoDB" id="9804792at2"/>
<evidence type="ECO:0000256" key="2">
    <source>
        <dbReference type="ARBA" id="ARBA00007452"/>
    </source>
</evidence>
<dbReference type="AlphaFoldDB" id="A0A1B4VBQ6"/>
<dbReference type="GO" id="GO:0043590">
    <property type="term" value="C:bacterial nucleoid"/>
    <property type="evidence" value="ECO:0007669"/>
    <property type="project" value="TreeGrafter"/>
</dbReference>
<evidence type="ECO:0000256" key="8">
    <source>
        <dbReference type="HAMAP-Rule" id="MF_00201"/>
    </source>
</evidence>
<evidence type="ECO:0000256" key="6">
    <source>
        <dbReference type="ARBA" id="ARBA00023204"/>
    </source>
</evidence>
<dbReference type="Gene3D" id="1.20.1440.120">
    <property type="entry name" value="Recombination protein O, C-terminal domain"/>
    <property type="match status" value="1"/>
</dbReference>
<evidence type="ECO:0000256" key="3">
    <source>
        <dbReference type="ARBA" id="ARBA00021310"/>
    </source>
</evidence>
<name>A0A1B4VBQ6_9GAMM</name>
<sequence length="247" mass="27554">MRFAQASGFVLHQRDYSESSLLLEAYTRAHGRIGLIAKGARRPSSRLRGVLKPFQALLLSFSGRGDLMLLTAAEPDGLASVLSGESLYCGFYLNELLMRLLHRHDPHESLFDRYRAAVQGLATGANNESILRVFEKHLLGEIGYGLVLGRDAEQNTIDPDGFYDYVADRGPILLKHPELRARLDGVPVRGATLLALDAERLDDPAVLREAKTLMRELLAVRLGDRPLHSRRLFLGMPNRRAQRTEAT</sequence>
<keyword evidence="4 8" id="KW-0227">DNA damage</keyword>
<dbReference type="EMBL" id="AP014936">
    <property type="protein sequence ID" value="BAU48231.1"/>
    <property type="molecule type" value="Genomic_DNA"/>
</dbReference>
<organism evidence="10 11">
    <name type="scientific">Sulfurifustis variabilis</name>
    <dbReference type="NCBI Taxonomy" id="1675686"/>
    <lineage>
        <taxon>Bacteria</taxon>
        <taxon>Pseudomonadati</taxon>
        <taxon>Pseudomonadota</taxon>
        <taxon>Gammaproteobacteria</taxon>
        <taxon>Acidiferrobacterales</taxon>
        <taxon>Acidiferrobacteraceae</taxon>
        <taxon>Sulfurifustis</taxon>
    </lineage>
</organism>
<dbReference type="Gene3D" id="2.40.50.140">
    <property type="entry name" value="Nucleic acid-binding proteins"/>
    <property type="match status" value="1"/>
</dbReference>
<dbReference type="InterPro" id="IPR012340">
    <property type="entry name" value="NA-bd_OB-fold"/>
</dbReference>
<dbReference type="GO" id="GO:0006310">
    <property type="term" value="P:DNA recombination"/>
    <property type="evidence" value="ECO:0007669"/>
    <property type="project" value="UniProtKB-UniRule"/>
</dbReference>
<reference evidence="10 11" key="1">
    <citation type="submission" date="2015-08" db="EMBL/GenBank/DDBJ databases">
        <title>Complete genome sequence of Sulfurifustis variabilis.</title>
        <authorList>
            <person name="Miura A."/>
            <person name="Kojima H."/>
            <person name="Fukui M."/>
        </authorList>
    </citation>
    <scope>NUCLEOTIDE SEQUENCE [LARGE SCALE GENOMIC DNA]</scope>
    <source>
        <strain evidence="11">skN76</strain>
    </source>
</reference>
<dbReference type="NCBIfam" id="TIGR00613">
    <property type="entry name" value="reco"/>
    <property type="match status" value="1"/>
</dbReference>
<keyword evidence="5 8" id="KW-0233">DNA recombination</keyword>
<keyword evidence="11" id="KW-1185">Reference proteome</keyword>
<dbReference type="Pfam" id="PF02565">
    <property type="entry name" value="RecO_C"/>
    <property type="match status" value="1"/>
</dbReference>
<dbReference type="GO" id="GO:0006302">
    <property type="term" value="P:double-strand break repair"/>
    <property type="evidence" value="ECO:0007669"/>
    <property type="project" value="TreeGrafter"/>
</dbReference>
<proteinExistence type="inferred from homology"/>